<evidence type="ECO:0000313" key="14">
    <source>
        <dbReference type="Proteomes" id="UP000462055"/>
    </source>
</evidence>
<dbReference type="NCBIfam" id="TIGR01122">
    <property type="entry name" value="ilvE_I"/>
    <property type="match status" value="1"/>
</dbReference>
<dbReference type="SUPFAM" id="SSF56752">
    <property type="entry name" value="D-aminoacid aminotransferase-like PLP-dependent enzymes"/>
    <property type="match status" value="1"/>
</dbReference>
<dbReference type="InterPro" id="IPR036038">
    <property type="entry name" value="Aminotransferase-like"/>
</dbReference>
<proteinExistence type="inferred from homology"/>
<gene>
    <name evidence="12 13" type="primary">ilvE</name>
    <name evidence="13" type="ORF">F8568_025070</name>
</gene>
<evidence type="ECO:0000256" key="11">
    <source>
        <dbReference type="ARBA" id="ARBA00049229"/>
    </source>
</evidence>
<dbReference type="Pfam" id="PF01063">
    <property type="entry name" value="Aminotran_4"/>
    <property type="match status" value="1"/>
</dbReference>
<keyword evidence="6 12" id="KW-0032">Aminotransferase</keyword>
<comment type="function">
    <text evidence="12">Acts on leucine, isoleucine and valine.</text>
</comment>
<evidence type="ECO:0000256" key="2">
    <source>
        <dbReference type="ARBA" id="ARBA00004824"/>
    </source>
</evidence>
<dbReference type="Proteomes" id="UP000462055">
    <property type="component" value="Unassembled WGS sequence"/>
</dbReference>
<evidence type="ECO:0000256" key="9">
    <source>
        <dbReference type="ARBA" id="ARBA00048212"/>
    </source>
</evidence>
<dbReference type="EMBL" id="WBMS02000020">
    <property type="protein sequence ID" value="MWA03596.1"/>
    <property type="molecule type" value="Genomic_DNA"/>
</dbReference>
<dbReference type="InterPro" id="IPR005785">
    <property type="entry name" value="B_amino_transI"/>
</dbReference>
<evidence type="ECO:0000256" key="12">
    <source>
        <dbReference type="RuleBase" id="RU364094"/>
    </source>
</evidence>
<dbReference type="GO" id="GO:0004084">
    <property type="term" value="F:branched-chain-amino-acid transaminase activity"/>
    <property type="evidence" value="ECO:0007669"/>
    <property type="project" value="UniProtKB-EC"/>
</dbReference>
<dbReference type="UniPathway" id="UPA00047">
    <property type="reaction ID" value="UER00058"/>
</dbReference>
<keyword evidence="14" id="KW-1185">Reference proteome</keyword>
<comment type="caution">
    <text evidence="13">The sequence shown here is derived from an EMBL/GenBank/DDBJ whole genome shotgun (WGS) entry which is preliminary data.</text>
</comment>
<keyword evidence="12" id="KW-0100">Branched-chain amino acid biosynthesis</keyword>
<dbReference type="GO" id="GO:0009099">
    <property type="term" value="P:L-valine biosynthetic process"/>
    <property type="evidence" value="ECO:0007669"/>
    <property type="project" value="UniProtKB-UniPathway"/>
</dbReference>
<comment type="catalytic activity">
    <reaction evidence="10 12">
        <text>L-isoleucine + 2-oxoglutarate = (S)-3-methyl-2-oxopentanoate + L-glutamate</text>
        <dbReference type="Rhea" id="RHEA:24801"/>
        <dbReference type="ChEBI" id="CHEBI:16810"/>
        <dbReference type="ChEBI" id="CHEBI:29985"/>
        <dbReference type="ChEBI" id="CHEBI:35146"/>
        <dbReference type="ChEBI" id="CHEBI:58045"/>
        <dbReference type="EC" id="2.6.1.42"/>
    </reaction>
</comment>
<evidence type="ECO:0000313" key="13">
    <source>
        <dbReference type="EMBL" id="MWA03596.1"/>
    </source>
</evidence>
<keyword evidence="12" id="KW-0028">Amino-acid biosynthesis</keyword>
<accession>A0A6I4MMZ2</accession>
<evidence type="ECO:0000256" key="6">
    <source>
        <dbReference type="ARBA" id="ARBA00022576"/>
    </source>
</evidence>
<evidence type="ECO:0000256" key="3">
    <source>
        <dbReference type="ARBA" id="ARBA00004931"/>
    </source>
</evidence>
<comment type="similarity">
    <text evidence="5 12">Belongs to the class-IV pyridoxal-phosphate-dependent aminotransferase family.</text>
</comment>
<organism evidence="13 14">
    <name type="scientific">Actinomadura physcomitrii</name>
    <dbReference type="NCBI Taxonomy" id="2650748"/>
    <lineage>
        <taxon>Bacteria</taxon>
        <taxon>Bacillati</taxon>
        <taxon>Actinomycetota</taxon>
        <taxon>Actinomycetes</taxon>
        <taxon>Streptosporangiales</taxon>
        <taxon>Thermomonosporaceae</taxon>
        <taxon>Actinomadura</taxon>
    </lineage>
</organism>
<reference evidence="13" key="1">
    <citation type="submission" date="2019-12" db="EMBL/GenBank/DDBJ databases">
        <title>Actinomadura physcomitrii sp. nov., a novel actinomycete isolated from moss [Physcomitrium sphaericum (Ludw) Fuernr].</title>
        <authorList>
            <person name="Zhuang X."/>
        </authorList>
    </citation>
    <scope>NUCLEOTIDE SEQUENCE [LARGE SCALE GENOMIC DNA]</scope>
    <source>
        <strain evidence="13">LD22</strain>
    </source>
</reference>
<evidence type="ECO:0000256" key="5">
    <source>
        <dbReference type="ARBA" id="ARBA00009320"/>
    </source>
</evidence>
<dbReference type="Gene3D" id="3.20.10.10">
    <property type="entry name" value="D-amino Acid Aminotransferase, subunit A, domain 2"/>
    <property type="match status" value="1"/>
</dbReference>
<sequence length="337" mass="36783">MALGEGEVSGLSVQEEIGTRDRAVFGVPYELVFVDGEYVSADAARLSVLANVVSYGTGTFEGIRATWNHERGDLFLLEAPAHYERLERSARILGLELPYPPADLVAVTCELLRRNGVRADSYVRPLLFLAGEQLAVRMHDSGSRLCIPATPMPSDYIDPRGIRCMVSTWRRGTDVAVPNRAKVIGSYVGPALAKTEAIRRGFDEALLLTTDGHVAEATTSNVLVRRGDEWATPAATDDILEGITRRQVAELLAEDFGVTVVQRRVHRSELYACDEALLCGTAAMVAPIIEVDGRRVGDGRPGETTLALQRELSSIARRGGDRHHEWTTPVFGTEAQT</sequence>
<dbReference type="InterPro" id="IPR050571">
    <property type="entry name" value="Class-IV_PLP-Dep_Aminotrnsfr"/>
</dbReference>
<dbReference type="InterPro" id="IPR043132">
    <property type="entry name" value="BCAT-like_C"/>
</dbReference>
<dbReference type="GO" id="GO:0009097">
    <property type="term" value="P:isoleucine biosynthetic process"/>
    <property type="evidence" value="ECO:0007669"/>
    <property type="project" value="UniProtKB-UniPathway"/>
</dbReference>
<protein>
    <recommendedName>
        <fullName evidence="12">Branched-chain-amino-acid aminotransferase</fullName>
        <shortName evidence="12">BCAT</shortName>
        <ecNumber evidence="12">2.6.1.42</ecNumber>
    </recommendedName>
</protein>
<dbReference type="AlphaFoldDB" id="A0A6I4MMZ2"/>
<comment type="pathway">
    <text evidence="3 12">Amino-acid biosynthesis; L-valine biosynthesis; L-valine from pyruvate: step 4/4.</text>
</comment>
<keyword evidence="8 12" id="KW-0663">Pyridoxal phosphate</keyword>
<dbReference type="UniPathway" id="UPA00049">
    <property type="reaction ID" value="UER00062"/>
</dbReference>
<dbReference type="GO" id="GO:0009098">
    <property type="term" value="P:L-leucine biosynthetic process"/>
    <property type="evidence" value="ECO:0007669"/>
    <property type="project" value="UniProtKB-UniPathway"/>
</dbReference>
<evidence type="ECO:0000256" key="4">
    <source>
        <dbReference type="ARBA" id="ARBA00005072"/>
    </source>
</evidence>
<dbReference type="PANTHER" id="PTHR42743">
    <property type="entry name" value="AMINO-ACID AMINOTRANSFERASE"/>
    <property type="match status" value="1"/>
</dbReference>
<dbReference type="Gene3D" id="3.30.470.10">
    <property type="match status" value="1"/>
</dbReference>
<dbReference type="UniPathway" id="UPA00048">
    <property type="reaction ID" value="UER00073"/>
</dbReference>
<evidence type="ECO:0000256" key="8">
    <source>
        <dbReference type="ARBA" id="ARBA00022898"/>
    </source>
</evidence>
<evidence type="ECO:0000256" key="1">
    <source>
        <dbReference type="ARBA" id="ARBA00001933"/>
    </source>
</evidence>
<dbReference type="InterPro" id="IPR001544">
    <property type="entry name" value="Aminotrans_IV"/>
</dbReference>
<dbReference type="FunFam" id="3.20.10.10:FF:000002">
    <property type="entry name" value="D-alanine aminotransferase"/>
    <property type="match status" value="1"/>
</dbReference>
<comment type="pathway">
    <text evidence="4 12">Amino-acid biosynthesis; L-leucine biosynthesis; L-leucine from 3-methyl-2-oxobutanoate: step 4/4.</text>
</comment>
<name>A0A6I4MMZ2_9ACTN</name>
<dbReference type="RefSeq" id="WP_151596134.1">
    <property type="nucleotide sequence ID" value="NZ_WBMS02000020.1"/>
</dbReference>
<comment type="pathway">
    <text evidence="2 12">Amino-acid biosynthesis; L-isoleucine biosynthesis; L-isoleucine from 2-oxobutanoate: step 4/4.</text>
</comment>
<evidence type="ECO:0000256" key="7">
    <source>
        <dbReference type="ARBA" id="ARBA00022679"/>
    </source>
</evidence>
<comment type="cofactor">
    <cofactor evidence="1 12">
        <name>pyridoxal 5'-phosphate</name>
        <dbReference type="ChEBI" id="CHEBI:597326"/>
    </cofactor>
</comment>
<dbReference type="EC" id="2.6.1.42" evidence="12"/>
<comment type="catalytic activity">
    <reaction evidence="11 12">
        <text>L-leucine + 2-oxoglutarate = 4-methyl-2-oxopentanoate + L-glutamate</text>
        <dbReference type="Rhea" id="RHEA:18321"/>
        <dbReference type="ChEBI" id="CHEBI:16810"/>
        <dbReference type="ChEBI" id="CHEBI:17865"/>
        <dbReference type="ChEBI" id="CHEBI:29985"/>
        <dbReference type="ChEBI" id="CHEBI:57427"/>
        <dbReference type="EC" id="2.6.1.42"/>
    </reaction>
</comment>
<evidence type="ECO:0000256" key="10">
    <source>
        <dbReference type="ARBA" id="ARBA00048798"/>
    </source>
</evidence>
<dbReference type="PANTHER" id="PTHR42743:SF4">
    <property type="entry name" value="BRANCHED-CHAIN-AMINO-ACID AMINOTRANSFERASE-RELATED"/>
    <property type="match status" value="1"/>
</dbReference>
<dbReference type="InterPro" id="IPR043131">
    <property type="entry name" value="BCAT-like_N"/>
</dbReference>
<keyword evidence="7 12" id="KW-0808">Transferase</keyword>
<comment type="catalytic activity">
    <reaction evidence="9 12">
        <text>L-valine + 2-oxoglutarate = 3-methyl-2-oxobutanoate + L-glutamate</text>
        <dbReference type="Rhea" id="RHEA:24813"/>
        <dbReference type="ChEBI" id="CHEBI:11851"/>
        <dbReference type="ChEBI" id="CHEBI:16810"/>
        <dbReference type="ChEBI" id="CHEBI:29985"/>
        <dbReference type="ChEBI" id="CHEBI:57762"/>
        <dbReference type="EC" id="2.6.1.42"/>
    </reaction>
</comment>